<protein>
    <recommendedName>
        <fullName evidence="1">Beta-galactosidase trimerisation domain-containing protein</fullName>
    </recommendedName>
</protein>
<reference evidence="2" key="1">
    <citation type="submission" date="2018-05" db="EMBL/GenBank/DDBJ databases">
        <authorList>
            <person name="Lanie J.A."/>
            <person name="Ng W.-L."/>
            <person name="Kazmierczak K.M."/>
            <person name="Andrzejewski T.M."/>
            <person name="Davidsen T.M."/>
            <person name="Wayne K.J."/>
            <person name="Tettelin H."/>
            <person name="Glass J.I."/>
            <person name="Rusch D."/>
            <person name="Podicherti R."/>
            <person name="Tsui H.-C.T."/>
            <person name="Winkler M.E."/>
        </authorList>
    </citation>
    <scope>NUCLEOTIDE SEQUENCE</scope>
</reference>
<feature type="non-terminal residue" evidence="2">
    <location>
        <position position="1"/>
    </location>
</feature>
<dbReference type="AlphaFoldDB" id="A0A382N0E6"/>
<dbReference type="EMBL" id="UINC01096288">
    <property type="protein sequence ID" value="SVC53051.1"/>
    <property type="molecule type" value="Genomic_DNA"/>
</dbReference>
<dbReference type="GO" id="GO:0004565">
    <property type="term" value="F:beta-galactosidase activity"/>
    <property type="evidence" value="ECO:0007669"/>
    <property type="project" value="InterPro"/>
</dbReference>
<dbReference type="GO" id="GO:0005975">
    <property type="term" value="P:carbohydrate metabolic process"/>
    <property type="evidence" value="ECO:0007669"/>
    <property type="project" value="InterPro"/>
</dbReference>
<dbReference type="Pfam" id="PF08532">
    <property type="entry name" value="Glyco_hydro_42M"/>
    <property type="match status" value="1"/>
</dbReference>
<dbReference type="Gene3D" id="3.40.50.880">
    <property type="match status" value="1"/>
</dbReference>
<dbReference type="InterPro" id="IPR013738">
    <property type="entry name" value="Beta_galactosidase_Trimer"/>
</dbReference>
<organism evidence="2">
    <name type="scientific">marine metagenome</name>
    <dbReference type="NCBI Taxonomy" id="408172"/>
    <lineage>
        <taxon>unclassified sequences</taxon>
        <taxon>metagenomes</taxon>
        <taxon>ecological metagenomes</taxon>
    </lineage>
</organism>
<dbReference type="InterPro" id="IPR029062">
    <property type="entry name" value="Class_I_gatase-like"/>
</dbReference>
<dbReference type="CDD" id="cd03143">
    <property type="entry name" value="A4_beta-galactosidase_middle_domain"/>
    <property type="match status" value="1"/>
</dbReference>
<feature type="domain" description="Beta-galactosidase trimerisation" evidence="1">
    <location>
        <begin position="194"/>
        <end position="246"/>
    </location>
</feature>
<accession>A0A382N0E6</accession>
<sequence length="377" mass="42860">RQRPDLWLAQWDHKYGLRVNCERVGLPTERWATGEDYIWYSQGPYRWGSSLSQGYLADMGLQSRHMHAAGGGRPFVVNKYDYRRWRVWAAEATAHGGAAIAYHAGPPQPEETEAGLAPEDFYGPVIRAQRFLAAQESFLHPASTWSQVGLVFPRAQERDSEMECVDAFKRIGEWLEDARLLFDALLDEQLAERADRYRALILPDIVRLSREQIDLLQRYVEGGGVLLLTSASGRCDERGHEYEADPLADWRLSTEGVATEAFGQGYVVHLPTMSWDPVPTPIHTLDDAEMPVYPRLPDDPVGQTVIECLEECLGSYWLHSDAPWYVRVRGWLPEEESAFVVHWINYLQDEQAVAETPIPIGPIHARIRCPDGFEVES</sequence>
<feature type="non-terminal residue" evidence="2">
    <location>
        <position position="377"/>
    </location>
</feature>
<evidence type="ECO:0000259" key="1">
    <source>
        <dbReference type="Pfam" id="PF08532"/>
    </source>
</evidence>
<evidence type="ECO:0000313" key="2">
    <source>
        <dbReference type="EMBL" id="SVC53051.1"/>
    </source>
</evidence>
<name>A0A382N0E6_9ZZZZ</name>
<proteinExistence type="predicted"/>
<gene>
    <name evidence="2" type="ORF">METZ01_LOCUS305905</name>
</gene>